<comment type="caution">
    <text evidence="2">The sequence shown here is derived from an EMBL/GenBank/DDBJ whole genome shotgun (WGS) entry which is preliminary data.</text>
</comment>
<evidence type="ECO:0000313" key="4">
    <source>
        <dbReference type="Proteomes" id="UP001642484"/>
    </source>
</evidence>
<protein>
    <submittedName>
        <fullName evidence="2">Uncharacterized protein</fullName>
    </submittedName>
</protein>
<feature type="compositionally biased region" description="Polar residues" evidence="1">
    <location>
        <begin position="128"/>
        <end position="138"/>
    </location>
</feature>
<dbReference type="EMBL" id="CAXAMN010001047">
    <property type="protein sequence ID" value="CAK8992084.1"/>
    <property type="molecule type" value="Genomic_DNA"/>
</dbReference>
<dbReference type="EMBL" id="CAXAMN010001025">
    <property type="protein sequence ID" value="CAK8991981.1"/>
    <property type="molecule type" value="Genomic_DNA"/>
</dbReference>
<organism evidence="2 4">
    <name type="scientific">Durusdinium trenchii</name>
    <dbReference type="NCBI Taxonomy" id="1381693"/>
    <lineage>
        <taxon>Eukaryota</taxon>
        <taxon>Sar</taxon>
        <taxon>Alveolata</taxon>
        <taxon>Dinophyceae</taxon>
        <taxon>Suessiales</taxon>
        <taxon>Symbiodiniaceae</taxon>
        <taxon>Durusdinium</taxon>
    </lineage>
</organism>
<evidence type="ECO:0000313" key="3">
    <source>
        <dbReference type="EMBL" id="CAK8992084.1"/>
    </source>
</evidence>
<feature type="region of interest" description="Disordered" evidence="1">
    <location>
        <begin position="128"/>
        <end position="161"/>
    </location>
</feature>
<keyword evidence="4" id="KW-1185">Reference proteome</keyword>
<evidence type="ECO:0000313" key="2">
    <source>
        <dbReference type="EMBL" id="CAK8991981.1"/>
    </source>
</evidence>
<accession>A0ABP0HP37</accession>
<reference evidence="2 4" key="1">
    <citation type="submission" date="2024-02" db="EMBL/GenBank/DDBJ databases">
        <authorList>
            <person name="Chen Y."/>
            <person name="Shah S."/>
            <person name="Dougan E. K."/>
            <person name="Thang M."/>
            <person name="Chan C."/>
        </authorList>
    </citation>
    <scope>NUCLEOTIDE SEQUENCE [LARGE SCALE GENOMIC DNA]</scope>
</reference>
<sequence>MEWQDGDVVIFADCLPNRYAEFGHAVLERLLDSTIRRPPMYYVGVLREDQREIQAALERKVYEFWDASDSAPPKSRATEPVQEPTLELLGWANGGPVFPDQLLQKFAEGSTAAAEILAMKKELLTEFPSASQQTQTGRASKGRLAGNRASGRPDYSIEGGAKPLDTTAAIQRDHIPQSAFNVTRKAYCAAGKGKPALVVGSDMAIYLGNESDQELTLEAMELCGFNTGEYQQKAIAGMGESELSGVCFRFGSDLSLVAYQKKLYSLADFLHYCSTVHGVADVADAVPVPYRYNLTPARNGVCNVFIPNVLGPNVEFQTGSTNPKIVGLKPKIYLTGKIALPPNTWTKL</sequence>
<proteinExistence type="predicted"/>
<dbReference type="Proteomes" id="UP001642484">
    <property type="component" value="Unassembled WGS sequence"/>
</dbReference>
<gene>
    <name evidence="2" type="ORF">CCMP2556_LOCUS2678</name>
    <name evidence="3" type="ORF">CCMP2556_LOCUS2719</name>
</gene>
<name>A0ABP0HP37_9DINO</name>
<evidence type="ECO:0000256" key="1">
    <source>
        <dbReference type="SAM" id="MobiDB-lite"/>
    </source>
</evidence>